<proteinExistence type="predicted"/>
<gene>
    <name evidence="1" type="ORF">BofuT4_uP098300.1</name>
</gene>
<accession>G2YCM5</accession>
<reference evidence="2" key="1">
    <citation type="journal article" date="2011" name="PLoS Genet.">
        <title>Genomic analysis of the necrotrophic fungal pathogens Sclerotinia sclerotiorum and Botrytis cinerea.</title>
        <authorList>
            <person name="Amselem J."/>
            <person name="Cuomo C.A."/>
            <person name="van Kan J.A."/>
            <person name="Viaud M."/>
            <person name="Benito E.P."/>
            <person name="Couloux A."/>
            <person name="Coutinho P.M."/>
            <person name="de Vries R.P."/>
            <person name="Dyer P.S."/>
            <person name="Fillinger S."/>
            <person name="Fournier E."/>
            <person name="Gout L."/>
            <person name="Hahn M."/>
            <person name="Kohn L."/>
            <person name="Lapalu N."/>
            <person name="Plummer K.M."/>
            <person name="Pradier J.M."/>
            <person name="Quevillon E."/>
            <person name="Sharon A."/>
            <person name="Simon A."/>
            <person name="ten Have A."/>
            <person name="Tudzynski B."/>
            <person name="Tudzynski P."/>
            <person name="Wincker P."/>
            <person name="Andrew M."/>
            <person name="Anthouard V."/>
            <person name="Beever R.E."/>
            <person name="Beffa R."/>
            <person name="Benoit I."/>
            <person name="Bouzid O."/>
            <person name="Brault B."/>
            <person name="Chen Z."/>
            <person name="Choquer M."/>
            <person name="Collemare J."/>
            <person name="Cotton P."/>
            <person name="Danchin E.G."/>
            <person name="Da Silva C."/>
            <person name="Gautier A."/>
            <person name="Giraud C."/>
            <person name="Giraud T."/>
            <person name="Gonzalez C."/>
            <person name="Grossetete S."/>
            <person name="Guldener U."/>
            <person name="Henrissat B."/>
            <person name="Howlett B.J."/>
            <person name="Kodira C."/>
            <person name="Kretschmer M."/>
            <person name="Lappartient A."/>
            <person name="Leroch M."/>
            <person name="Levis C."/>
            <person name="Mauceli E."/>
            <person name="Neuveglise C."/>
            <person name="Oeser B."/>
            <person name="Pearson M."/>
            <person name="Poulain J."/>
            <person name="Poussereau N."/>
            <person name="Quesneville H."/>
            <person name="Rascle C."/>
            <person name="Schumacher J."/>
            <person name="Segurens B."/>
            <person name="Sexton A."/>
            <person name="Silva E."/>
            <person name="Sirven C."/>
            <person name="Soanes D.M."/>
            <person name="Talbot N.J."/>
            <person name="Templeton M."/>
            <person name="Yandava C."/>
            <person name="Yarden O."/>
            <person name="Zeng Q."/>
            <person name="Rollins J.A."/>
            <person name="Lebrun M.H."/>
            <person name="Dickman M."/>
        </authorList>
    </citation>
    <scope>NUCLEOTIDE SEQUENCE [LARGE SCALE GENOMIC DNA]</scope>
    <source>
        <strain evidence="2">T4</strain>
    </source>
</reference>
<sequence length="47" mass="5470">MWLNLQRCDQELLISKVFGGPVCMSVSRRPSSTPVRSTEYHDYRIRG</sequence>
<dbReference type="EMBL" id="FQ790318">
    <property type="protein sequence ID" value="CCD34854.1"/>
    <property type="molecule type" value="Genomic_DNA"/>
</dbReference>
<evidence type="ECO:0000313" key="2">
    <source>
        <dbReference type="Proteomes" id="UP000008177"/>
    </source>
</evidence>
<evidence type="ECO:0000313" key="1">
    <source>
        <dbReference type="EMBL" id="CCD34854.1"/>
    </source>
</evidence>
<dbReference type="Proteomes" id="UP000008177">
    <property type="component" value="Unplaced contigs"/>
</dbReference>
<dbReference type="AlphaFoldDB" id="G2YCM5"/>
<protein>
    <submittedName>
        <fullName evidence="1">Uncharacterized protein</fullName>
    </submittedName>
</protein>
<dbReference type="InParanoid" id="G2YCM5"/>
<dbReference type="HOGENOM" id="CLU_3175304_0_0_1"/>
<name>G2YCM5_BOTF4</name>
<organism evidence="1 2">
    <name type="scientific">Botryotinia fuckeliana (strain T4)</name>
    <name type="common">Noble rot fungus</name>
    <name type="synonym">Botrytis cinerea</name>
    <dbReference type="NCBI Taxonomy" id="999810"/>
    <lineage>
        <taxon>Eukaryota</taxon>
        <taxon>Fungi</taxon>
        <taxon>Dikarya</taxon>
        <taxon>Ascomycota</taxon>
        <taxon>Pezizomycotina</taxon>
        <taxon>Leotiomycetes</taxon>
        <taxon>Helotiales</taxon>
        <taxon>Sclerotiniaceae</taxon>
        <taxon>Botrytis</taxon>
    </lineage>
</organism>